<protein>
    <submittedName>
        <fullName evidence="1">Uncharacterized protein</fullName>
    </submittedName>
</protein>
<sequence length="38" mass="4126">MLLNDPPVLSYPLSRSDASKNFSLPCHSEAKADFACSL</sequence>
<dbReference type="AlphaFoldDB" id="A0A0A9FF62"/>
<name>A0A0A9FF62_ARUDO</name>
<organism evidence="1">
    <name type="scientific">Arundo donax</name>
    <name type="common">Giant reed</name>
    <name type="synonym">Donax arundinaceus</name>
    <dbReference type="NCBI Taxonomy" id="35708"/>
    <lineage>
        <taxon>Eukaryota</taxon>
        <taxon>Viridiplantae</taxon>
        <taxon>Streptophyta</taxon>
        <taxon>Embryophyta</taxon>
        <taxon>Tracheophyta</taxon>
        <taxon>Spermatophyta</taxon>
        <taxon>Magnoliopsida</taxon>
        <taxon>Liliopsida</taxon>
        <taxon>Poales</taxon>
        <taxon>Poaceae</taxon>
        <taxon>PACMAD clade</taxon>
        <taxon>Arundinoideae</taxon>
        <taxon>Arundineae</taxon>
        <taxon>Arundo</taxon>
    </lineage>
</organism>
<dbReference type="EMBL" id="GBRH01188022">
    <property type="protein sequence ID" value="JAE09874.1"/>
    <property type="molecule type" value="Transcribed_RNA"/>
</dbReference>
<proteinExistence type="predicted"/>
<evidence type="ECO:0000313" key="1">
    <source>
        <dbReference type="EMBL" id="JAE09874.1"/>
    </source>
</evidence>
<accession>A0A0A9FF62</accession>
<reference evidence="1" key="1">
    <citation type="submission" date="2014-09" db="EMBL/GenBank/DDBJ databases">
        <authorList>
            <person name="Magalhaes I.L.F."/>
            <person name="Oliveira U."/>
            <person name="Santos F.R."/>
            <person name="Vidigal T.H.D.A."/>
            <person name="Brescovit A.D."/>
            <person name="Santos A.J."/>
        </authorList>
    </citation>
    <scope>NUCLEOTIDE SEQUENCE</scope>
    <source>
        <tissue evidence="1">Shoot tissue taken approximately 20 cm above the soil surface</tissue>
    </source>
</reference>
<reference evidence="1" key="2">
    <citation type="journal article" date="2015" name="Data Brief">
        <title>Shoot transcriptome of the giant reed, Arundo donax.</title>
        <authorList>
            <person name="Barrero R.A."/>
            <person name="Guerrero F.D."/>
            <person name="Moolhuijzen P."/>
            <person name="Goolsby J.A."/>
            <person name="Tidwell J."/>
            <person name="Bellgard S.E."/>
            <person name="Bellgard M.I."/>
        </authorList>
    </citation>
    <scope>NUCLEOTIDE SEQUENCE</scope>
    <source>
        <tissue evidence="1">Shoot tissue taken approximately 20 cm above the soil surface</tissue>
    </source>
</reference>